<organism evidence="2 3">
    <name type="scientific">Ceratodon purpureus</name>
    <name type="common">Fire moss</name>
    <name type="synonym">Dicranum purpureum</name>
    <dbReference type="NCBI Taxonomy" id="3225"/>
    <lineage>
        <taxon>Eukaryota</taxon>
        <taxon>Viridiplantae</taxon>
        <taxon>Streptophyta</taxon>
        <taxon>Embryophyta</taxon>
        <taxon>Bryophyta</taxon>
        <taxon>Bryophytina</taxon>
        <taxon>Bryopsida</taxon>
        <taxon>Dicranidae</taxon>
        <taxon>Pseudoditrichales</taxon>
        <taxon>Ditrichaceae</taxon>
        <taxon>Ceratodon</taxon>
    </lineage>
</organism>
<sequence>MHATIITTRNEQTKRKQTSKTPDSSRKQPENRITKNPGKLANYTTTNKPTKKTTNLLSPRTTVLKTSYQTVHMHHYHIWKPTQNQAPKKRTPKILTASKKNS</sequence>
<dbReference type="AlphaFoldDB" id="A0A8T0I0X0"/>
<feature type="compositionally biased region" description="Low complexity" evidence="1">
    <location>
        <begin position="42"/>
        <end position="54"/>
    </location>
</feature>
<comment type="caution">
    <text evidence="2">The sequence shown here is derived from an EMBL/GenBank/DDBJ whole genome shotgun (WGS) entry which is preliminary data.</text>
</comment>
<name>A0A8T0I0X0_CERPU</name>
<feature type="region of interest" description="Disordered" evidence="1">
    <location>
        <begin position="1"/>
        <end position="54"/>
    </location>
</feature>
<feature type="compositionally biased region" description="Polar residues" evidence="1">
    <location>
        <begin position="1"/>
        <end position="10"/>
    </location>
</feature>
<keyword evidence="3" id="KW-1185">Reference proteome</keyword>
<proteinExistence type="predicted"/>
<accession>A0A8T0I0X0</accession>
<dbReference type="Proteomes" id="UP000822688">
    <property type="component" value="Chromosome 5"/>
</dbReference>
<evidence type="ECO:0000313" key="2">
    <source>
        <dbReference type="EMBL" id="KAG0576756.1"/>
    </source>
</evidence>
<feature type="compositionally biased region" description="Basic and acidic residues" evidence="1">
    <location>
        <begin position="23"/>
        <end position="33"/>
    </location>
</feature>
<dbReference type="EMBL" id="CM026425">
    <property type="protein sequence ID" value="KAG0576756.1"/>
    <property type="molecule type" value="Genomic_DNA"/>
</dbReference>
<gene>
    <name evidence="2" type="ORF">KC19_5G105700</name>
</gene>
<protein>
    <submittedName>
        <fullName evidence="2">Uncharacterized protein</fullName>
    </submittedName>
</protein>
<feature type="region of interest" description="Disordered" evidence="1">
    <location>
        <begin position="80"/>
        <end position="102"/>
    </location>
</feature>
<evidence type="ECO:0000256" key="1">
    <source>
        <dbReference type="SAM" id="MobiDB-lite"/>
    </source>
</evidence>
<evidence type="ECO:0000313" key="3">
    <source>
        <dbReference type="Proteomes" id="UP000822688"/>
    </source>
</evidence>
<reference evidence="2" key="1">
    <citation type="submission" date="2020-06" db="EMBL/GenBank/DDBJ databases">
        <title>WGS assembly of Ceratodon purpureus strain R40.</title>
        <authorList>
            <person name="Carey S.B."/>
            <person name="Jenkins J."/>
            <person name="Shu S."/>
            <person name="Lovell J.T."/>
            <person name="Sreedasyam A."/>
            <person name="Maumus F."/>
            <person name="Tiley G.P."/>
            <person name="Fernandez-Pozo N."/>
            <person name="Barry K."/>
            <person name="Chen C."/>
            <person name="Wang M."/>
            <person name="Lipzen A."/>
            <person name="Daum C."/>
            <person name="Saski C.A."/>
            <person name="Payton A.C."/>
            <person name="Mcbreen J.C."/>
            <person name="Conrad R.E."/>
            <person name="Kollar L.M."/>
            <person name="Olsson S."/>
            <person name="Huttunen S."/>
            <person name="Landis J.B."/>
            <person name="Wickett N.J."/>
            <person name="Johnson M.G."/>
            <person name="Rensing S.A."/>
            <person name="Grimwood J."/>
            <person name="Schmutz J."/>
            <person name="Mcdaniel S.F."/>
        </authorList>
    </citation>
    <scope>NUCLEOTIDE SEQUENCE</scope>
    <source>
        <strain evidence="2">R40</strain>
    </source>
</reference>